<accession>A0A7W7I1V6</accession>
<proteinExistence type="predicted"/>
<feature type="compositionally biased region" description="Basic residues" evidence="1">
    <location>
        <begin position="394"/>
        <end position="406"/>
    </location>
</feature>
<organism evidence="2 3">
    <name type="scientific">Actinoplanes digitatis</name>
    <dbReference type="NCBI Taxonomy" id="1868"/>
    <lineage>
        <taxon>Bacteria</taxon>
        <taxon>Bacillati</taxon>
        <taxon>Actinomycetota</taxon>
        <taxon>Actinomycetes</taxon>
        <taxon>Micromonosporales</taxon>
        <taxon>Micromonosporaceae</taxon>
        <taxon>Actinoplanes</taxon>
    </lineage>
</organism>
<dbReference type="RefSeq" id="WP_184995876.1">
    <property type="nucleotide sequence ID" value="NZ_BOMK01000003.1"/>
</dbReference>
<evidence type="ECO:0000313" key="2">
    <source>
        <dbReference type="EMBL" id="MBB4764718.1"/>
    </source>
</evidence>
<dbReference type="Proteomes" id="UP000578112">
    <property type="component" value="Unassembled WGS sequence"/>
</dbReference>
<feature type="region of interest" description="Disordered" evidence="1">
    <location>
        <begin position="372"/>
        <end position="415"/>
    </location>
</feature>
<protein>
    <submittedName>
        <fullName evidence="2">Uncharacterized protein</fullName>
    </submittedName>
</protein>
<reference evidence="2 3" key="1">
    <citation type="submission" date="2020-08" db="EMBL/GenBank/DDBJ databases">
        <title>Sequencing the genomes of 1000 actinobacteria strains.</title>
        <authorList>
            <person name="Klenk H.-P."/>
        </authorList>
    </citation>
    <scope>NUCLEOTIDE SEQUENCE [LARGE SCALE GENOMIC DNA]</scope>
    <source>
        <strain evidence="2 3">DSM 43149</strain>
    </source>
</reference>
<sequence>MPSLRLLAVVPVLAAGLSVGGDDAGYRLTAADDPVFRLGAESRAGDPVCVRSGPASEPATDRWTYRAVSSRSSGLVLTDLRLGPRRMADAAGVAYVRIRTADGTQHIAFLTPTPRPQPDGSVASRLRGAVDCSPVEGDEAVTATYAVTVGGDVTVLFEQQYRFSNALDDRCEPTLKSRCKRFWPTTRWAASPADGKKIRSVSVVQRFAWDPDDGILQGSGGGAELIRDVVKFPSGIKVKSLSDIDLEPDTLSGAGGHLLRGGARKVIGGGEVPGAGWENYHQSSRHGVGLPSPVNAGCSDCVHVHWSWFSDPRPVGIPLPKNPLITGTSKAAARWVANRVACRCPFDDFSDGRPQIPEGSRQTACVGWTTDEPAEPVDWCRPVSSSYRPGAWRPRTRSRPVRRPRPSNRSGPPRS</sequence>
<keyword evidence="3" id="KW-1185">Reference proteome</keyword>
<dbReference type="AlphaFoldDB" id="A0A7W7I1V6"/>
<evidence type="ECO:0000256" key="1">
    <source>
        <dbReference type="SAM" id="MobiDB-lite"/>
    </source>
</evidence>
<name>A0A7W7I1V6_9ACTN</name>
<dbReference type="EMBL" id="JACHNH010000001">
    <property type="protein sequence ID" value="MBB4764718.1"/>
    <property type="molecule type" value="Genomic_DNA"/>
</dbReference>
<comment type="caution">
    <text evidence="2">The sequence shown here is derived from an EMBL/GenBank/DDBJ whole genome shotgun (WGS) entry which is preliminary data.</text>
</comment>
<gene>
    <name evidence="2" type="ORF">BJ971_005274</name>
</gene>
<evidence type="ECO:0000313" key="3">
    <source>
        <dbReference type="Proteomes" id="UP000578112"/>
    </source>
</evidence>